<evidence type="ECO:0000256" key="5">
    <source>
        <dbReference type="PROSITE-ProRule" id="PRU00848"/>
    </source>
</evidence>
<evidence type="ECO:0000256" key="2">
    <source>
        <dbReference type="ARBA" id="ARBA00022603"/>
    </source>
</evidence>
<name>A0A8D8FU80_CULPI</name>
<reference evidence="8" key="1">
    <citation type="submission" date="2021-05" db="EMBL/GenBank/DDBJ databases">
        <authorList>
            <person name="Alioto T."/>
            <person name="Alioto T."/>
            <person name="Gomez Garrido J."/>
        </authorList>
    </citation>
    <scope>NUCLEOTIDE SEQUENCE</scope>
</reference>
<dbReference type="PROSITE" id="PS51515">
    <property type="entry name" value="BIN3_SAM"/>
    <property type="match status" value="1"/>
</dbReference>
<dbReference type="EC" id="2.1.1.-" evidence="6"/>
<evidence type="ECO:0000259" key="7">
    <source>
        <dbReference type="PROSITE" id="PS51515"/>
    </source>
</evidence>
<dbReference type="InterPro" id="IPR024160">
    <property type="entry name" value="BIN3_SAM-bd_dom"/>
</dbReference>
<keyword evidence="2 6" id="KW-0489">Methyltransferase</keyword>
<protein>
    <recommendedName>
        <fullName evidence="6">RNA methyltransferase</fullName>
        <ecNumber evidence="6">2.1.1.-</ecNumber>
    </recommendedName>
</protein>
<accession>A0A8D8FU80</accession>
<keyword evidence="3 6" id="KW-0808">Transferase</keyword>
<dbReference type="GO" id="GO:0008173">
    <property type="term" value="F:RNA methyltransferase activity"/>
    <property type="evidence" value="ECO:0007669"/>
    <property type="project" value="UniProtKB-UniRule"/>
</dbReference>
<dbReference type="Gene3D" id="3.40.50.150">
    <property type="entry name" value="Vaccinia Virus protein VP39"/>
    <property type="match status" value="1"/>
</dbReference>
<evidence type="ECO:0000256" key="3">
    <source>
        <dbReference type="ARBA" id="ARBA00022679"/>
    </source>
</evidence>
<dbReference type="GO" id="GO:0032259">
    <property type="term" value="P:methylation"/>
    <property type="evidence" value="ECO:0007669"/>
    <property type="project" value="UniProtKB-KW"/>
</dbReference>
<dbReference type="GO" id="GO:0017069">
    <property type="term" value="F:snRNA binding"/>
    <property type="evidence" value="ECO:0007669"/>
    <property type="project" value="TreeGrafter"/>
</dbReference>
<keyword evidence="4 5" id="KW-0949">S-adenosyl-L-methionine</keyword>
<proteinExistence type="inferred from homology"/>
<evidence type="ECO:0000256" key="6">
    <source>
        <dbReference type="RuleBase" id="RU367087"/>
    </source>
</evidence>
<dbReference type="InterPro" id="IPR029063">
    <property type="entry name" value="SAM-dependent_MTases_sf"/>
</dbReference>
<dbReference type="GO" id="GO:0040031">
    <property type="term" value="P:snRNA modification"/>
    <property type="evidence" value="ECO:0007669"/>
    <property type="project" value="TreeGrafter"/>
</dbReference>
<dbReference type="EMBL" id="HBUE01101149">
    <property type="protein sequence ID" value="CAG6485413.1"/>
    <property type="molecule type" value="Transcribed_RNA"/>
</dbReference>
<dbReference type="InterPro" id="IPR010675">
    <property type="entry name" value="Bin3_C"/>
</dbReference>
<dbReference type="AlphaFoldDB" id="A0A8D8FU80"/>
<evidence type="ECO:0000256" key="4">
    <source>
        <dbReference type="ARBA" id="ARBA00022691"/>
    </source>
</evidence>
<evidence type="ECO:0000313" key="8">
    <source>
        <dbReference type="EMBL" id="CAG6485412.1"/>
    </source>
</evidence>
<organism evidence="8">
    <name type="scientific">Culex pipiens</name>
    <name type="common">House mosquito</name>
    <dbReference type="NCBI Taxonomy" id="7175"/>
    <lineage>
        <taxon>Eukaryota</taxon>
        <taxon>Metazoa</taxon>
        <taxon>Ecdysozoa</taxon>
        <taxon>Arthropoda</taxon>
        <taxon>Hexapoda</taxon>
        <taxon>Insecta</taxon>
        <taxon>Pterygota</taxon>
        <taxon>Neoptera</taxon>
        <taxon>Endopterygota</taxon>
        <taxon>Diptera</taxon>
        <taxon>Nematocera</taxon>
        <taxon>Culicoidea</taxon>
        <taxon>Culicidae</taxon>
        <taxon>Culicinae</taxon>
        <taxon>Culicini</taxon>
        <taxon>Culex</taxon>
        <taxon>Culex</taxon>
    </lineage>
</organism>
<evidence type="ECO:0000256" key="1">
    <source>
        <dbReference type="ARBA" id="ARBA00008361"/>
    </source>
</evidence>
<feature type="domain" description="Bin3-type SAM" evidence="7">
    <location>
        <begin position="1"/>
        <end position="108"/>
    </location>
</feature>
<comment type="similarity">
    <text evidence="1 6">Belongs to the methyltransferase superfamily.</text>
</comment>
<dbReference type="InterPro" id="IPR039772">
    <property type="entry name" value="Bin3-like"/>
</dbReference>
<dbReference type="GO" id="GO:0008171">
    <property type="term" value="F:O-methyltransferase activity"/>
    <property type="evidence" value="ECO:0007669"/>
    <property type="project" value="UniProtKB-UniRule"/>
</dbReference>
<dbReference type="Pfam" id="PF06859">
    <property type="entry name" value="Bin3"/>
    <property type="match status" value="1"/>
</dbReference>
<dbReference type="EMBL" id="HBUE01101148">
    <property type="protein sequence ID" value="CAG6485412.1"/>
    <property type="molecule type" value="Transcribed_RNA"/>
</dbReference>
<sequence>MIFCFSVLMYPHLNHGDEGLRLVLDYICSKTKVLVLELQSWEKYRDNVRRLKRDCREQFPLYEKLEWRGNQGKLEQNIYKYVEKQGFERKSEELNKNEYKRNIVIYSS</sequence>
<dbReference type="PANTHER" id="PTHR12315">
    <property type="entry name" value="BICOID-INTERACTING PROTEIN RELATED"/>
    <property type="match status" value="1"/>
</dbReference>
<dbReference type="PANTHER" id="PTHR12315:SF0">
    <property type="entry name" value="7SK SNRNA METHYLPHOSPHATE CAPPING ENZYME"/>
    <property type="match status" value="1"/>
</dbReference>